<dbReference type="AlphaFoldDB" id="A0A066XN74"/>
<keyword evidence="2" id="KW-0274">FAD</keyword>
<sequence length="230" mass="25944">MAFEVGNFLMNSTVTSEEPVLFWTFAYRGTAEEAEKHLTPFDAIGAVYEEMGDVPYTQIARAQGTSMSDPICQHDNIHITSTAGLAVYNLTAERLIYEGFKRRVTEDPDLAATTSIMHEGYATEGVEAIDPAGSAYPFRGDRHLMLFNAGMAHGDSAREKAARAWASEVRDQWNAGQPGRTVNAYVNYANGFETVEEHYGHESWRIERLRDLKARYDPDNRFRYYNPIVI</sequence>
<dbReference type="Gene3D" id="3.30.465.10">
    <property type="match status" value="1"/>
</dbReference>
<dbReference type="OMA" id="EHYGHES"/>
<dbReference type="GO" id="GO:0050660">
    <property type="term" value="F:flavin adenine dinucleotide binding"/>
    <property type="evidence" value="ECO:0007669"/>
    <property type="project" value="InterPro"/>
</dbReference>
<protein>
    <submittedName>
        <fullName evidence="5">Putative FAD binding domain-containing protein</fullName>
    </submittedName>
</protein>
<dbReference type="InterPro" id="IPR012951">
    <property type="entry name" value="BBE"/>
</dbReference>
<dbReference type="PANTHER" id="PTHR42973">
    <property type="entry name" value="BINDING OXIDOREDUCTASE, PUTATIVE (AFU_ORTHOLOGUE AFUA_1G17690)-RELATED"/>
    <property type="match status" value="1"/>
</dbReference>
<evidence type="ECO:0000256" key="2">
    <source>
        <dbReference type="ARBA" id="ARBA00022827"/>
    </source>
</evidence>
<evidence type="ECO:0000259" key="4">
    <source>
        <dbReference type="Pfam" id="PF08031"/>
    </source>
</evidence>
<accession>A0A066XN74</accession>
<name>A0A066XN74_COLSU</name>
<dbReference type="eggNOG" id="ENOG502SJ3M">
    <property type="taxonomic scope" value="Eukaryota"/>
</dbReference>
<dbReference type="Pfam" id="PF08031">
    <property type="entry name" value="BBE"/>
    <property type="match status" value="1"/>
</dbReference>
<dbReference type="GO" id="GO:0016491">
    <property type="term" value="F:oxidoreductase activity"/>
    <property type="evidence" value="ECO:0007669"/>
    <property type="project" value="UniProtKB-KW"/>
</dbReference>
<dbReference type="PANTHER" id="PTHR42973:SF8">
    <property type="entry name" value="FAD-BINDING PCMH-TYPE DOMAIN-CONTAINING PROTEIN"/>
    <property type="match status" value="1"/>
</dbReference>
<dbReference type="STRING" id="1173701.A0A066XN74"/>
<keyword evidence="1" id="KW-0285">Flavoprotein</keyword>
<dbReference type="OrthoDB" id="9996127at2759"/>
<evidence type="ECO:0000313" key="5">
    <source>
        <dbReference type="EMBL" id="KDN67465.1"/>
    </source>
</evidence>
<dbReference type="InterPro" id="IPR016169">
    <property type="entry name" value="FAD-bd_PCMH_sub2"/>
</dbReference>
<feature type="domain" description="Berberine/berberine-like" evidence="4">
    <location>
        <begin position="184"/>
        <end position="228"/>
    </location>
</feature>
<dbReference type="HOGENOM" id="CLU_1204696_0_0_1"/>
<organism evidence="5 6">
    <name type="scientific">Colletotrichum sublineola</name>
    <name type="common">Sorghum anthracnose fungus</name>
    <dbReference type="NCBI Taxonomy" id="1173701"/>
    <lineage>
        <taxon>Eukaryota</taxon>
        <taxon>Fungi</taxon>
        <taxon>Dikarya</taxon>
        <taxon>Ascomycota</taxon>
        <taxon>Pezizomycotina</taxon>
        <taxon>Sordariomycetes</taxon>
        <taxon>Hypocreomycetidae</taxon>
        <taxon>Glomerellales</taxon>
        <taxon>Glomerellaceae</taxon>
        <taxon>Colletotrichum</taxon>
        <taxon>Colletotrichum graminicola species complex</taxon>
    </lineage>
</organism>
<gene>
    <name evidence="5" type="ORF">CSUB01_12505</name>
</gene>
<dbReference type="EMBL" id="JMSE01000801">
    <property type="protein sequence ID" value="KDN67465.1"/>
    <property type="molecule type" value="Genomic_DNA"/>
</dbReference>
<dbReference type="Gene3D" id="3.40.462.20">
    <property type="match status" value="1"/>
</dbReference>
<dbReference type="Proteomes" id="UP000027238">
    <property type="component" value="Unassembled WGS sequence"/>
</dbReference>
<evidence type="ECO:0000256" key="3">
    <source>
        <dbReference type="ARBA" id="ARBA00023002"/>
    </source>
</evidence>
<evidence type="ECO:0000256" key="1">
    <source>
        <dbReference type="ARBA" id="ARBA00022630"/>
    </source>
</evidence>
<keyword evidence="6" id="KW-1185">Reference proteome</keyword>
<evidence type="ECO:0000313" key="6">
    <source>
        <dbReference type="Proteomes" id="UP000027238"/>
    </source>
</evidence>
<dbReference type="InterPro" id="IPR050416">
    <property type="entry name" value="FAD-linked_Oxidoreductase"/>
</dbReference>
<proteinExistence type="predicted"/>
<comment type="caution">
    <text evidence="5">The sequence shown here is derived from an EMBL/GenBank/DDBJ whole genome shotgun (WGS) entry which is preliminary data.</text>
</comment>
<reference evidence="6" key="1">
    <citation type="journal article" date="2014" name="Genome Announc.">
        <title>Draft genome sequence of Colletotrichum sublineola, a destructive pathogen of cultivated sorghum.</title>
        <authorList>
            <person name="Baroncelli R."/>
            <person name="Sanz-Martin J.M."/>
            <person name="Rech G.E."/>
            <person name="Sukno S.A."/>
            <person name="Thon M.R."/>
        </authorList>
    </citation>
    <scope>NUCLEOTIDE SEQUENCE [LARGE SCALE GENOMIC DNA]</scope>
    <source>
        <strain evidence="6">TX430BB</strain>
    </source>
</reference>
<keyword evidence="3" id="KW-0560">Oxidoreductase</keyword>